<proteinExistence type="predicted"/>
<evidence type="ECO:0000313" key="2">
    <source>
        <dbReference type="EMBL" id="KIP07012.1"/>
    </source>
</evidence>
<organism evidence="2 3">
    <name type="scientific">Phlebiopsis gigantea (strain 11061_1 CR5-6)</name>
    <name type="common">White-rot fungus</name>
    <name type="synonym">Peniophora gigantea</name>
    <dbReference type="NCBI Taxonomy" id="745531"/>
    <lineage>
        <taxon>Eukaryota</taxon>
        <taxon>Fungi</taxon>
        <taxon>Dikarya</taxon>
        <taxon>Basidiomycota</taxon>
        <taxon>Agaricomycotina</taxon>
        <taxon>Agaricomycetes</taxon>
        <taxon>Polyporales</taxon>
        <taxon>Phanerochaetaceae</taxon>
        <taxon>Phlebiopsis</taxon>
    </lineage>
</organism>
<evidence type="ECO:0000313" key="3">
    <source>
        <dbReference type="Proteomes" id="UP000053257"/>
    </source>
</evidence>
<protein>
    <recommendedName>
        <fullName evidence="4">Transmembrane protein</fullName>
    </recommendedName>
</protein>
<keyword evidence="1" id="KW-0812">Transmembrane</keyword>
<evidence type="ECO:0000256" key="1">
    <source>
        <dbReference type="SAM" id="Phobius"/>
    </source>
</evidence>
<keyword evidence="1" id="KW-0472">Membrane</keyword>
<keyword evidence="1" id="KW-1133">Transmembrane helix</keyword>
<sequence>MPLCSSTISPRPLVAGGLLAVYSLFPLPILETLLATLMSVTLFRLPHTRAGPRLRRPRSCCFRSLFPSVSSVFCLFSFSPPAHRLTSIAKRKRRQKQRKKPSKTRFSLCSAPTSTLFPRSHFSRSSCIILPPSPPPFASAFLPPAPSRLDRSTSYDLRSCTTVCLSCR</sequence>
<keyword evidence="3" id="KW-1185">Reference proteome</keyword>
<feature type="transmembrane region" description="Helical" evidence="1">
    <location>
        <begin position="20"/>
        <end position="43"/>
    </location>
</feature>
<reference evidence="2 3" key="1">
    <citation type="journal article" date="2014" name="PLoS Genet.">
        <title>Analysis of the Phlebiopsis gigantea genome, transcriptome and secretome provides insight into its pioneer colonization strategies of wood.</title>
        <authorList>
            <person name="Hori C."/>
            <person name="Ishida T."/>
            <person name="Igarashi K."/>
            <person name="Samejima M."/>
            <person name="Suzuki H."/>
            <person name="Master E."/>
            <person name="Ferreira P."/>
            <person name="Ruiz-Duenas F.J."/>
            <person name="Held B."/>
            <person name="Canessa P."/>
            <person name="Larrondo L.F."/>
            <person name="Schmoll M."/>
            <person name="Druzhinina I.S."/>
            <person name="Kubicek C.P."/>
            <person name="Gaskell J.A."/>
            <person name="Kersten P."/>
            <person name="St John F."/>
            <person name="Glasner J."/>
            <person name="Sabat G."/>
            <person name="Splinter BonDurant S."/>
            <person name="Syed K."/>
            <person name="Yadav J."/>
            <person name="Mgbeahuruike A.C."/>
            <person name="Kovalchuk A."/>
            <person name="Asiegbu F.O."/>
            <person name="Lackner G."/>
            <person name="Hoffmeister D."/>
            <person name="Rencoret J."/>
            <person name="Gutierrez A."/>
            <person name="Sun H."/>
            <person name="Lindquist E."/>
            <person name="Barry K."/>
            <person name="Riley R."/>
            <person name="Grigoriev I.V."/>
            <person name="Henrissat B."/>
            <person name="Kues U."/>
            <person name="Berka R.M."/>
            <person name="Martinez A.T."/>
            <person name="Covert S.F."/>
            <person name="Blanchette R.A."/>
            <person name="Cullen D."/>
        </authorList>
    </citation>
    <scope>NUCLEOTIDE SEQUENCE [LARGE SCALE GENOMIC DNA]</scope>
    <source>
        <strain evidence="2 3">11061_1 CR5-6</strain>
    </source>
</reference>
<accession>A0A0C3S7W3</accession>
<gene>
    <name evidence="2" type="ORF">PHLGIDRAFT_433362</name>
</gene>
<dbReference type="AlphaFoldDB" id="A0A0C3S7W3"/>
<name>A0A0C3S7W3_PHLG1</name>
<dbReference type="HOGENOM" id="CLU_1587111_0_0_1"/>
<dbReference type="EMBL" id="KN840505">
    <property type="protein sequence ID" value="KIP07012.1"/>
    <property type="molecule type" value="Genomic_DNA"/>
</dbReference>
<dbReference type="Proteomes" id="UP000053257">
    <property type="component" value="Unassembled WGS sequence"/>
</dbReference>
<evidence type="ECO:0008006" key="4">
    <source>
        <dbReference type="Google" id="ProtNLM"/>
    </source>
</evidence>